<dbReference type="GO" id="GO:0008973">
    <property type="term" value="F:phosphopentomutase activity"/>
    <property type="evidence" value="ECO:0007669"/>
    <property type="project" value="UniProtKB-EC"/>
</dbReference>
<evidence type="ECO:0000313" key="6">
    <source>
        <dbReference type="EMBL" id="MSA88162.1"/>
    </source>
</evidence>
<dbReference type="GO" id="GO:0005829">
    <property type="term" value="C:cytosol"/>
    <property type="evidence" value="ECO:0007669"/>
    <property type="project" value="TreeGrafter"/>
</dbReference>
<dbReference type="GO" id="GO:0009117">
    <property type="term" value="P:nucleotide metabolic process"/>
    <property type="evidence" value="ECO:0007669"/>
    <property type="project" value="InterPro"/>
</dbReference>
<comment type="similarity">
    <text evidence="1">Belongs to the phosphopentomutase family.</text>
</comment>
<dbReference type="PANTHER" id="PTHR21110:SF0">
    <property type="entry name" value="PHOSPHOPENTOMUTASE"/>
    <property type="match status" value="1"/>
</dbReference>
<dbReference type="GO" id="GO:0043094">
    <property type="term" value="P:metabolic compound salvage"/>
    <property type="evidence" value="ECO:0007669"/>
    <property type="project" value="InterPro"/>
</dbReference>
<evidence type="ECO:0000259" key="5">
    <source>
        <dbReference type="Pfam" id="PF01676"/>
    </source>
</evidence>
<dbReference type="EMBL" id="WKPJ01000002">
    <property type="protein sequence ID" value="MSA88162.1"/>
    <property type="molecule type" value="Genomic_DNA"/>
</dbReference>
<dbReference type="PIRSF" id="PIRSF001491">
    <property type="entry name" value="Ppentomutase"/>
    <property type="match status" value="1"/>
</dbReference>
<protein>
    <submittedName>
        <fullName evidence="6">Phosphopentomutase</fullName>
        <ecNumber evidence="6">5.4.2.7</ecNumber>
    </submittedName>
</protein>
<evidence type="ECO:0000256" key="1">
    <source>
        <dbReference type="ARBA" id="ARBA00010373"/>
    </source>
</evidence>
<keyword evidence="2" id="KW-0479">Metal-binding</keyword>
<evidence type="ECO:0000256" key="4">
    <source>
        <dbReference type="ARBA" id="ARBA00023235"/>
    </source>
</evidence>
<sequence>MSKRFIIIVLDGFGIGAMGDAKVMRPGDEKANTLRSLLHDHPELKLPTLEKLGLMNAYGAESAQMKFNPQANFGKSELMHFGADTFMGHQEIMGTLPRRPEAHPFQQKVDLVAQHLKDHGHQVKIVQRQGLRYVVCDEFVTIADNLEADLGMCYNVTAPLDFISFESEVEIAERVREVVTVSRVIVFGGTGNTMQDLYQAEEIKQGRFIGIASAKSKSYEQGYQCRHLGYGVNKAVQVPTILTKAQIPCMLIGKVADIVANDLGTSISCVPTEECLQLTYEALQKMDTGFICTNVQETDLAGHSQDSAEYVRILKQADAGLARILPLLTEEDILIVQADHGNDPNIGSSRHTRECVPLLIYRKGLTGVRIGTRRTMADNGATCCDFFGVNAPENGTSYLSLLQ</sequence>
<dbReference type="GO" id="GO:0000287">
    <property type="term" value="F:magnesium ion binding"/>
    <property type="evidence" value="ECO:0007669"/>
    <property type="project" value="InterPro"/>
</dbReference>
<dbReference type="InterPro" id="IPR017850">
    <property type="entry name" value="Alkaline_phosphatase_core_sf"/>
</dbReference>
<dbReference type="InterPro" id="IPR006124">
    <property type="entry name" value="Metalloenzyme"/>
</dbReference>
<gene>
    <name evidence="7" type="ORF">GKD88_02120</name>
    <name evidence="6" type="ORF">GKE08_02320</name>
</gene>
<dbReference type="Proteomes" id="UP000433575">
    <property type="component" value="Unassembled WGS sequence"/>
</dbReference>
<dbReference type="Gene3D" id="3.30.70.1250">
    <property type="entry name" value="Phosphopentomutase"/>
    <property type="match status" value="1"/>
</dbReference>
<accession>A0A6N7S3B2</accession>
<dbReference type="NCBIfam" id="NF009049">
    <property type="entry name" value="PRK12383.1"/>
    <property type="match status" value="1"/>
</dbReference>
<dbReference type="InterPro" id="IPR010045">
    <property type="entry name" value="DeoB"/>
</dbReference>
<dbReference type="Proteomes" id="UP000480929">
    <property type="component" value="Unassembled WGS sequence"/>
</dbReference>
<evidence type="ECO:0000313" key="7">
    <source>
        <dbReference type="EMBL" id="MSC31917.1"/>
    </source>
</evidence>
<comment type="caution">
    <text evidence="6">The sequence shown here is derived from an EMBL/GenBank/DDBJ whole genome shotgun (WGS) entry which is preliminary data.</text>
</comment>
<dbReference type="InterPro" id="IPR024052">
    <property type="entry name" value="Phosphopentomutase_DeoB_cap_sf"/>
</dbReference>
<reference evidence="8 9" key="1">
    <citation type="journal article" date="2019" name="Nat. Med.">
        <title>A library of human gut bacterial isolates paired with longitudinal multiomics data enables mechanistic microbiome research.</title>
        <authorList>
            <person name="Poyet M."/>
            <person name="Groussin M."/>
            <person name="Gibbons S.M."/>
            <person name="Avila-Pacheco J."/>
            <person name="Jiang X."/>
            <person name="Kearney S.M."/>
            <person name="Perrotta A.R."/>
            <person name="Berdy B."/>
            <person name="Zhao S."/>
            <person name="Lieberman T.D."/>
            <person name="Swanson P.K."/>
            <person name="Smith M."/>
            <person name="Roesemann S."/>
            <person name="Alexander J.E."/>
            <person name="Rich S.A."/>
            <person name="Livny J."/>
            <person name="Vlamakis H."/>
            <person name="Clish C."/>
            <person name="Bullock K."/>
            <person name="Deik A."/>
            <person name="Scott J."/>
            <person name="Pierce K.A."/>
            <person name="Xavier R.J."/>
            <person name="Alm E.J."/>
        </authorList>
    </citation>
    <scope>NUCLEOTIDE SEQUENCE [LARGE SCALE GENOMIC DNA]</scope>
    <source>
        <strain evidence="6 8">BIOML-A4</strain>
        <strain evidence="7 9">BIOML-A5</strain>
    </source>
</reference>
<dbReference type="OrthoDB" id="9769930at2"/>
<evidence type="ECO:0000256" key="2">
    <source>
        <dbReference type="ARBA" id="ARBA00022723"/>
    </source>
</evidence>
<dbReference type="RefSeq" id="WP_154237796.1">
    <property type="nucleotide sequence ID" value="NZ_WKPI01000002.1"/>
</dbReference>
<keyword evidence="3" id="KW-0464">Manganese</keyword>
<dbReference type="PANTHER" id="PTHR21110">
    <property type="entry name" value="PHOSPHOPENTOMUTASE"/>
    <property type="match status" value="1"/>
</dbReference>
<evidence type="ECO:0000313" key="8">
    <source>
        <dbReference type="Proteomes" id="UP000433575"/>
    </source>
</evidence>
<evidence type="ECO:0000313" key="9">
    <source>
        <dbReference type="Proteomes" id="UP000480929"/>
    </source>
</evidence>
<organism evidence="6 8">
    <name type="scientific">Holdemania massiliensis</name>
    <dbReference type="NCBI Taxonomy" id="1468449"/>
    <lineage>
        <taxon>Bacteria</taxon>
        <taxon>Bacillati</taxon>
        <taxon>Bacillota</taxon>
        <taxon>Erysipelotrichia</taxon>
        <taxon>Erysipelotrichales</taxon>
        <taxon>Erysipelotrichaceae</taxon>
        <taxon>Holdemania</taxon>
    </lineage>
</organism>
<dbReference type="SUPFAM" id="SSF53649">
    <property type="entry name" value="Alkaline phosphatase-like"/>
    <property type="match status" value="1"/>
</dbReference>
<dbReference type="EC" id="5.4.2.7" evidence="6"/>
<dbReference type="AlphaFoldDB" id="A0A6N7S3B2"/>
<dbReference type="Gene3D" id="3.40.720.10">
    <property type="entry name" value="Alkaline Phosphatase, subunit A"/>
    <property type="match status" value="1"/>
</dbReference>
<evidence type="ECO:0000256" key="3">
    <source>
        <dbReference type="ARBA" id="ARBA00023211"/>
    </source>
</evidence>
<dbReference type="Pfam" id="PF01676">
    <property type="entry name" value="Metalloenzyme"/>
    <property type="match status" value="1"/>
</dbReference>
<dbReference type="EMBL" id="WKPI01000002">
    <property type="protein sequence ID" value="MSC31917.1"/>
    <property type="molecule type" value="Genomic_DNA"/>
</dbReference>
<feature type="domain" description="Metalloenzyme" evidence="5">
    <location>
        <begin position="3"/>
        <end position="390"/>
    </location>
</feature>
<keyword evidence="9" id="KW-1185">Reference proteome</keyword>
<dbReference type="CDD" id="cd16009">
    <property type="entry name" value="PPM"/>
    <property type="match status" value="1"/>
</dbReference>
<name>A0A6N7S3B2_9FIRM</name>
<proteinExistence type="inferred from homology"/>
<keyword evidence="4 6" id="KW-0413">Isomerase</keyword>